<dbReference type="Gene3D" id="3.40.50.150">
    <property type="entry name" value="Vaccinia Virus protein VP39"/>
    <property type="match status" value="1"/>
</dbReference>
<proteinExistence type="inferred from homology"/>
<protein>
    <submittedName>
        <fullName evidence="6">MT-A70 family methyltransferase</fullName>
    </submittedName>
</protein>
<sequence>MTTAPPLRPELEAPALPHIDGGFKTVLADPPWRFANRTGKVAPEHRRLDRYSTMSLEAIQDIPVADVLADNAHLYLWVPNALLPEGLAVMEAWGFRYVSNVVWAKRRKDGGPDGRGVGFYFRNVTELLLFGVRGRMRTLAPARSQVNMIETRKREHSRKPDEQYDLIEECSPGPFLELFARHPRDGWTLWGDESDAEVSPRGRSHKGYAGGPILAPVLAPRERMTPAAKHKVAERLRSEYEAGTSIRDIAHQTGYSIARVRTLLSSVDTPLRPRGRH</sequence>
<dbReference type="InterPro" id="IPR045745">
    <property type="entry name" value="HTH_58_Actinobacteria-type"/>
</dbReference>
<keyword evidence="1 6" id="KW-0489">Methyltransferase</keyword>
<dbReference type="InterPro" id="IPR029063">
    <property type="entry name" value="SAM-dependent_MTases_sf"/>
</dbReference>
<dbReference type="InterPro" id="IPR007757">
    <property type="entry name" value="MT-A70-like"/>
</dbReference>
<comment type="caution">
    <text evidence="6">The sequence shown here is derived from an EMBL/GenBank/DDBJ whole genome shotgun (WGS) entry which is preliminary data.</text>
</comment>
<evidence type="ECO:0000256" key="3">
    <source>
        <dbReference type="ARBA" id="ARBA00022691"/>
    </source>
</evidence>
<keyword evidence="2" id="KW-0808">Transferase</keyword>
<dbReference type="EMBL" id="JBHSWJ010000002">
    <property type="protein sequence ID" value="MFC6715054.1"/>
    <property type="molecule type" value="Genomic_DNA"/>
</dbReference>
<dbReference type="GO" id="GO:0008168">
    <property type="term" value="F:methyltransferase activity"/>
    <property type="evidence" value="ECO:0007669"/>
    <property type="project" value="UniProtKB-KW"/>
</dbReference>
<evidence type="ECO:0000256" key="4">
    <source>
        <dbReference type="PROSITE-ProRule" id="PRU00489"/>
    </source>
</evidence>
<comment type="similarity">
    <text evidence="4">Belongs to the MT-A70-like family.</text>
</comment>
<keyword evidence="3" id="KW-0949">S-adenosyl-L-methionine</keyword>
<dbReference type="Proteomes" id="UP001596356">
    <property type="component" value="Unassembled WGS sequence"/>
</dbReference>
<gene>
    <name evidence="6" type="ORF">ACFQBT_15075</name>
</gene>
<evidence type="ECO:0000259" key="5">
    <source>
        <dbReference type="Pfam" id="PF19575"/>
    </source>
</evidence>
<evidence type="ECO:0000313" key="6">
    <source>
        <dbReference type="EMBL" id="MFC6715054.1"/>
    </source>
</evidence>
<feature type="domain" description="Helix-turn-helix" evidence="5">
    <location>
        <begin position="222"/>
        <end position="276"/>
    </location>
</feature>
<organism evidence="6 7">
    <name type="scientific">Branchiibius cervicis</name>
    <dbReference type="NCBI Taxonomy" id="908252"/>
    <lineage>
        <taxon>Bacteria</taxon>
        <taxon>Bacillati</taxon>
        <taxon>Actinomycetota</taxon>
        <taxon>Actinomycetes</taxon>
        <taxon>Micrococcales</taxon>
        <taxon>Dermacoccaceae</taxon>
        <taxon>Branchiibius</taxon>
    </lineage>
</organism>
<evidence type="ECO:0000256" key="1">
    <source>
        <dbReference type="ARBA" id="ARBA00022603"/>
    </source>
</evidence>
<dbReference type="RefSeq" id="WP_377823875.1">
    <property type="nucleotide sequence ID" value="NZ_JBHSWJ010000002.1"/>
</dbReference>
<dbReference type="SUPFAM" id="SSF53335">
    <property type="entry name" value="S-adenosyl-L-methionine-dependent methyltransferases"/>
    <property type="match status" value="1"/>
</dbReference>
<dbReference type="GO" id="GO:0032259">
    <property type="term" value="P:methylation"/>
    <property type="evidence" value="ECO:0007669"/>
    <property type="project" value="UniProtKB-KW"/>
</dbReference>
<reference evidence="7" key="1">
    <citation type="journal article" date="2019" name="Int. J. Syst. Evol. Microbiol.">
        <title>The Global Catalogue of Microorganisms (GCM) 10K type strain sequencing project: providing services to taxonomists for standard genome sequencing and annotation.</title>
        <authorList>
            <consortium name="The Broad Institute Genomics Platform"/>
            <consortium name="The Broad Institute Genome Sequencing Center for Infectious Disease"/>
            <person name="Wu L."/>
            <person name="Ma J."/>
        </authorList>
    </citation>
    <scope>NUCLEOTIDE SEQUENCE [LARGE SCALE GENOMIC DNA]</scope>
    <source>
        <strain evidence="7">NBRC 106593</strain>
    </source>
</reference>
<dbReference type="Pfam" id="PF19575">
    <property type="entry name" value="HTH_58"/>
    <property type="match status" value="1"/>
</dbReference>
<dbReference type="PANTHER" id="PTHR12829">
    <property type="entry name" value="N6-ADENOSINE-METHYLTRANSFERASE"/>
    <property type="match status" value="1"/>
</dbReference>
<evidence type="ECO:0000313" key="7">
    <source>
        <dbReference type="Proteomes" id="UP001596356"/>
    </source>
</evidence>
<accession>A0ABW2AWJ7</accession>
<keyword evidence="7" id="KW-1185">Reference proteome</keyword>
<dbReference type="PANTHER" id="PTHR12829:SF7">
    <property type="entry name" value="N6-ADENOSINE-METHYLTRANSFERASE CATALYTIC SUBUNIT"/>
    <property type="match status" value="1"/>
</dbReference>
<name>A0ABW2AWJ7_9MICO</name>
<dbReference type="PROSITE" id="PS51143">
    <property type="entry name" value="MT_A70"/>
    <property type="match status" value="1"/>
</dbReference>
<dbReference type="Pfam" id="PF05063">
    <property type="entry name" value="MT-A70"/>
    <property type="match status" value="1"/>
</dbReference>
<evidence type="ECO:0000256" key="2">
    <source>
        <dbReference type="ARBA" id="ARBA00022679"/>
    </source>
</evidence>